<dbReference type="RefSeq" id="WP_251224262.1">
    <property type="nucleotide sequence ID" value="NZ_JAMBOL010000016.1"/>
</dbReference>
<evidence type="ECO:0000256" key="3">
    <source>
        <dbReference type="ARBA" id="ARBA00012782"/>
    </source>
</evidence>
<evidence type="ECO:0000256" key="5">
    <source>
        <dbReference type="ARBA" id="ARBA00023211"/>
    </source>
</evidence>
<evidence type="ECO:0000313" key="12">
    <source>
        <dbReference type="Proteomes" id="UP001139179"/>
    </source>
</evidence>
<dbReference type="PANTHER" id="PTHR11113">
    <property type="entry name" value="N-ACETYLGLUCOSAMINE-6-PHOSPHATE DEACETYLASE"/>
    <property type="match status" value="1"/>
</dbReference>
<gene>
    <name evidence="8 11" type="primary">ade</name>
    <name evidence="11" type="ORF">M3202_15755</name>
</gene>
<feature type="domain" description="Amidohydrolase-related" evidence="9">
    <location>
        <begin position="65"/>
        <end position="347"/>
    </location>
</feature>
<dbReference type="SUPFAM" id="SSF51338">
    <property type="entry name" value="Composite domain of metallo-dependent hydrolases"/>
    <property type="match status" value="1"/>
</dbReference>
<dbReference type="Gene3D" id="3.20.20.140">
    <property type="entry name" value="Metal-dependent hydrolases"/>
    <property type="match status" value="1"/>
</dbReference>
<evidence type="ECO:0000256" key="8">
    <source>
        <dbReference type="HAMAP-Rule" id="MF_01518"/>
    </source>
</evidence>
<dbReference type="GO" id="GO:0000034">
    <property type="term" value="F:adenine deaminase activity"/>
    <property type="evidence" value="ECO:0007669"/>
    <property type="project" value="UniProtKB-UniRule"/>
</dbReference>
<dbReference type="SUPFAM" id="SSF51556">
    <property type="entry name" value="Metallo-dependent hydrolases"/>
    <property type="match status" value="1"/>
</dbReference>
<comment type="similarity">
    <text evidence="2 8">Belongs to the metallo-dependent hydrolases superfamily. Adenine deaminase family.</text>
</comment>
<name>A0A9X2DU48_9BACI</name>
<proteinExistence type="inferred from homology"/>
<dbReference type="EC" id="3.5.4.2" evidence="3 8"/>
<keyword evidence="12" id="KW-1185">Reference proteome</keyword>
<comment type="catalytic activity">
    <reaction evidence="6 8">
        <text>adenine + H2O + H(+) = hypoxanthine + NH4(+)</text>
        <dbReference type="Rhea" id="RHEA:23688"/>
        <dbReference type="ChEBI" id="CHEBI:15377"/>
        <dbReference type="ChEBI" id="CHEBI:15378"/>
        <dbReference type="ChEBI" id="CHEBI:16708"/>
        <dbReference type="ChEBI" id="CHEBI:17368"/>
        <dbReference type="ChEBI" id="CHEBI:28938"/>
        <dbReference type="EC" id="3.5.4.2"/>
    </reaction>
</comment>
<evidence type="ECO:0000256" key="6">
    <source>
        <dbReference type="ARBA" id="ARBA00047720"/>
    </source>
</evidence>
<dbReference type="InterPro" id="IPR006679">
    <property type="entry name" value="Adenine_deam"/>
</dbReference>
<dbReference type="HAMAP" id="MF_01518">
    <property type="entry name" value="Adenine_deamin"/>
    <property type="match status" value="1"/>
</dbReference>
<dbReference type="PANTHER" id="PTHR11113:SF2">
    <property type="entry name" value="ADENINE DEAMINASE"/>
    <property type="match status" value="1"/>
</dbReference>
<dbReference type="FunFam" id="3.20.20.140:FF:000016">
    <property type="entry name" value="Adenine deaminase"/>
    <property type="match status" value="1"/>
</dbReference>
<evidence type="ECO:0000256" key="4">
    <source>
        <dbReference type="ARBA" id="ARBA00022801"/>
    </source>
</evidence>
<dbReference type="Pfam" id="PF13382">
    <property type="entry name" value="Adenine_deam_C"/>
    <property type="match status" value="1"/>
</dbReference>
<reference evidence="11" key="1">
    <citation type="submission" date="2022-05" db="EMBL/GenBank/DDBJ databases">
        <title>Comparative Genomics of Spacecraft Associated Microbes.</title>
        <authorList>
            <person name="Tran M.T."/>
            <person name="Wright A."/>
            <person name="Seuylemezian A."/>
            <person name="Eisen J."/>
            <person name="Coil D."/>
        </authorList>
    </citation>
    <scope>NUCLEOTIDE SEQUENCE</scope>
    <source>
        <strain evidence="11">214.1.1</strain>
    </source>
</reference>
<evidence type="ECO:0000256" key="2">
    <source>
        <dbReference type="ARBA" id="ARBA00006773"/>
    </source>
</evidence>
<dbReference type="InterPro" id="IPR006680">
    <property type="entry name" value="Amidohydro-rel"/>
</dbReference>
<organism evidence="11 12">
    <name type="scientific">Halalkalibacter oceani</name>
    <dbReference type="NCBI Taxonomy" id="1653776"/>
    <lineage>
        <taxon>Bacteria</taxon>
        <taxon>Bacillati</taxon>
        <taxon>Bacillota</taxon>
        <taxon>Bacilli</taxon>
        <taxon>Bacillales</taxon>
        <taxon>Bacillaceae</taxon>
        <taxon>Halalkalibacter</taxon>
    </lineage>
</organism>
<keyword evidence="5 8" id="KW-0464">Manganese</keyword>
<dbReference type="GO" id="GO:0006146">
    <property type="term" value="P:adenine catabolic process"/>
    <property type="evidence" value="ECO:0007669"/>
    <property type="project" value="InterPro"/>
</dbReference>
<dbReference type="Pfam" id="PF01979">
    <property type="entry name" value="Amidohydro_1"/>
    <property type="match status" value="1"/>
</dbReference>
<sequence length="571" mass="61090">MKQTLKQKLAAATKREKAELVIKNGIIIDVFSLTTYEADVAITGGVIVGVGSYEGEVEIDAAGAFLVPSFIDGHVHIESATVTPEEFAKVVLPHGVTTVMADPHELANVGGKEAVRYMLEAAKDLPLDIHIMVPSCVPAASFEHNGATLTAKEVEELFDEDQAYGLAEVMDYPAVFAGEEEMVAKLEAARKRQKGIDGHAAGLDGDGLNAYRVAGISNDHEAVTAAEAEERIRRGMYILIREGTAAKDLEALLPAVTTANARRCVFATDDKHLDDLIDEGSIDASVRKAVSLGLDPLQAIQMATLNAAECFGLREKGAIAPGYEASLLFLRDLKTLDIERVYVKGELIAEKGELKTVLREPIAPPDFLLHSINVKPLADDAFALPVREEVQPVIGVTPGSIVTKHLREPVASRDGLFQPSVANNQLKLVVAERHRALGHVGVGIVKGIPLKKGAMAATIAHDSHNIVACGADDASIRTAIEQLIRMNGGMVLAEGESLIAGLPLPLGGLMSIAPYEEVYRSIKTLDAGLKELGVEEGWNPFLTLSFLALPVIPALKLTDCGLFDVEAFRHL</sequence>
<feature type="domain" description="Adenine deaminase C-terminal" evidence="10">
    <location>
        <begin position="401"/>
        <end position="568"/>
    </location>
</feature>
<comment type="caution">
    <text evidence="11">The sequence shown here is derived from an EMBL/GenBank/DDBJ whole genome shotgun (WGS) entry which is preliminary data.</text>
</comment>
<dbReference type="InterPro" id="IPR026912">
    <property type="entry name" value="Adenine_deam_C"/>
</dbReference>
<dbReference type="CDD" id="cd01295">
    <property type="entry name" value="AdeC"/>
    <property type="match status" value="1"/>
</dbReference>
<accession>A0A9X2DU48</accession>
<evidence type="ECO:0000259" key="10">
    <source>
        <dbReference type="Pfam" id="PF13382"/>
    </source>
</evidence>
<evidence type="ECO:0000313" key="11">
    <source>
        <dbReference type="EMBL" id="MCM3715525.1"/>
    </source>
</evidence>
<dbReference type="AlphaFoldDB" id="A0A9X2DU48"/>
<protein>
    <recommendedName>
        <fullName evidence="7 8">Adenine deaminase</fullName>
        <shortName evidence="8">Adenase</shortName>
        <shortName evidence="8">Adenine aminase</shortName>
        <ecNumber evidence="3 8">3.5.4.2</ecNumber>
    </recommendedName>
</protein>
<dbReference type="NCBIfam" id="TIGR01178">
    <property type="entry name" value="ade"/>
    <property type="match status" value="1"/>
</dbReference>
<dbReference type="InterPro" id="IPR011059">
    <property type="entry name" value="Metal-dep_hydrolase_composite"/>
</dbReference>
<dbReference type="Gene3D" id="2.30.40.10">
    <property type="entry name" value="Urease, subunit C, domain 1"/>
    <property type="match status" value="1"/>
</dbReference>
<comment type="cofactor">
    <cofactor evidence="1 8">
        <name>Mn(2+)</name>
        <dbReference type="ChEBI" id="CHEBI:29035"/>
    </cofactor>
</comment>
<evidence type="ECO:0000256" key="1">
    <source>
        <dbReference type="ARBA" id="ARBA00001936"/>
    </source>
</evidence>
<dbReference type="EMBL" id="JAMBOL010000016">
    <property type="protein sequence ID" value="MCM3715525.1"/>
    <property type="molecule type" value="Genomic_DNA"/>
</dbReference>
<dbReference type="Proteomes" id="UP001139179">
    <property type="component" value="Unassembled WGS sequence"/>
</dbReference>
<evidence type="ECO:0000256" key="7">
    <source>
        <dbReference type="ARBA" id="ARBA00069718"/>
    </source>
</evidence>
<keyword evidence="4 8" id="KW-0378">Hydrolase</keyword>
<evidence type="ECO:0000259" key="9">
    <source>
        <dbReference type="Pfam" id="PF01979"/>
    </source>
</evidence>
<dbReference type="InterPro" id="IPR032466">
    <property type="entry name" value="Metal_Hydrolase"/>
</dbReference>